<dbReference type="Pfam" id="PF02585">
    <property type="entry name" value="PIG-L"/>
    <property type="match status" value="1"/>
</dbReference>
<dbReference type="PANTHER" id="PTHR12993">
    <property type="entry name" value="N-ACETYLGLUCOSAMINYL-PHOSPHATIDYLINOSITOL DE-N-ACETYLASE-RELATED"/>
    <property type="match status" value="1"/>
</dbReference>
<protein>
    <submittedName>
        <fullName evidence="1">LmbE family N-acetylglucosaminyl deacetylase</fullName>
    </submittedName>
</protein>
<dbReference type="InterPro" id="IPR024078">
    <property type="entry name" value="LmbE-like_dom_sf"/>
</dbReference>
<keyword evidence="2" id="KW-1185">Reference proteome</keyword>
<organism evidence="1 2">
    <name type="scientific">Parvularcula dongshanensis</name>
    <dbReference type="NCBI Taxonomy" id="1173995"/>
    <lineage>
        <taxon>Bacteria</taxon>
        <taxon>Pseudomonadati</taxon>
        <taxon>Pseudomonadota</taxon>
        <taxon>Alphaproteobacteria</taxon>
        <taxon>Parvularculales</taxon>
        <taxon>Parvularculaceae</taxon>
        <taxon>Parvularcula</taxon>
    </lineage>
</organism>
<dbReference type="Gene3D" id="3.40.50.10320">
    <property type="entry name" value="LmbE-like"/>
    <property type="match status" value="1"/>
</dbReference>
<dbReference type="GO" id="GO:0016811">
    <property type="term" value="F:hydrolase activity, acting on carbon-nitrogen (but not peptide) bonds, in linear amides"/>
    <property type="evidence" value="ECO:0007669"/>
    <property type="project" value="TreeGrafter"/>
</dbReference>
<dbReference type="AlphaFoldDB" id="A0A840I2A8"/>
<evidence type="ECO:0000313" key="2">
    <source>
        <dbReference type="Proteomes" id="UP000563524"/>
    </source>
</evidence>
<reference evidence="1 2" key="1">
    <citation type="submission" date="2020-08" db="EMBL/GenBank/DDBJ databases">
        <title>Genomic Encyclopedia of Type Strains, Phase IV (KMG-IV): sequencing the most valuable type-strain genomes for metagenomic binning, comparative biology and taxonomic classification.</title>
        <authorList>
            <person name="Goeker M."/>
        </authorList>
    </citation>
    <scope>NUCLEOTIDE SEQUENCE [LARGE SCALE GENOMIC DNA]</scope>
    <source>
        <strain evidence="1 2">DSM 102850</strain>
    </source>
</reference>
<sequence length="237" mass="25553">MIDRPVDWAAFARLSGAGRGIVAIAPHPDDETLGCGGLIVQARQRGVPVHVALLTDGAASHPQSRDWPPRRLARLRTTELRRALARLGVDTPPLLLGLPDAGTLGIPLSQRDTALRRLAALIVRVRPGLVLTTWRREPHCDHQTAYALGRAACDRTGARLAEYLVWTPLLGAAGDDPLPGEGRSVRLRLGAARLQKQFALDAHLSQLGAVVGDDPEGFALTSPQRRTMTGPHETYVL</sequence>
<proteinExistence type="predicted"/>
<dbReference type="EMBL" id="JACHOB010000001">
    <property type="protein sequence ID" value="MBB4658422.1"/>
    <property type="molecule type" value="Genomic_DNA"/>
</dbReference>
<evidence type="ECO:0000313" key="1">
    <source>
        <dbReference type="EMBL" id="MBB4658422.1"/>
    </source>
</evidence>
<name>A0A840I2A8_9PROT</name>
<accession>A0A840I2A8</accession>
<dbReference type="InterPro" id="IPR003737">
    <property type="entry name" value="GlcNAc_PI_deacetylase-related"/>
</dbReference>
<gene>
    <name evidence="1" type="ORF">GGQ59_000922</name>
</gene>
<comment type="caution">
    <text evidence="1">The sequence shown here is derived from an EMBL/GenBank/DDBJ whole genome shotgun (WGS) entry which is preliminary data.</text>
</comment>
<dbReference type="RefSeq" id="WP_183816229.1">
    <property type="nucleotide sequence ID" value="NZ_JACHOB010000001.1"/>
</dbReference>
<dbReference type="Proteomes" id="UP000563524">
    <property type="component" value="Unassembled WGS sequence"/>
</dbReference>
<dbReference type="PANTHER" id="PTHR12993:SF29">
    <property type="entry name" value="BLR3841 PROTEIN"/>
    <property type="match status" value="1"/>
</dbReference>
<dbReference type="SUPFAM" id="SSF102588">
    <property type="entry name" value="LmbE-like"/>
    <property type="match status" value="1"/>
</dbReference>